<dbReference type="EMBL" id="JAACXV010016531">
    <property type="protein sequence ID" value="KAF7264609.1"/>
    <property type="molecule type" value="Genomic_DNA"/>
</dbReference>
<evidence type="ECO:0000313" key="1">
    <source>
        <dbReference type="EMBL" id="KAF7264608.1"/>
    </source>
</evidence>
<proteinExistence type="predicted"/>
<reference evidence="1" key="1">
    <citation type="submission" date="2020-08" db="EMBL/GenBank/DDBJ databases">
        <title>Genome sequencing and assembly of the red palm weevil Rhynchophorus ferrugineus.</title>
        <authorList>
            <person name="Dias G.B."/>
            <person name="Bergman C.M."/>
            <person name="Manee M."/>
        </authorList>
    </citation>
    <scope>NUCLEOTIDE SEQUENCE</scope>
    <source>
        <strain evidence="1">AA-2017</strain>
        <tissue evidence="1">Whole larva</tissue>
    </source>
</reference>
<evidence type="ECO:0000313" key="2">
    <source>
        <dbReference type="EMBL" id="KAF7264609.1"/>
    </source>
</evidence>
<dbReference type="Proteomes" id="UP000625711">
    <property type="component" value="Unassembled WGS sequence"/>
</dbReference>
<comment type="caution">
    <text evidence="1">The sequence shown here is derived from an EMBL/GenBank/DDBJ whole genome shotgun (WGS) entry which is preliminary data.</text>
</comment>
<protein>
    <submittedName>
        <fullName evidence="1">Uncharacterized protein</fullName>
    </submittedName>
</protein>
<evidence type="ECO:0000313" key="3">
    <source>
        <dbReference type="Proteomes" id="UP000625711"/>
    </source>
</evidence>
<dbReference type="EMBL" id="JAACXV010016532">
    <property type="protein sequence ID" value="KAF7264608.1"/>
    <property type="molecule type" value="Genomic_DNA"/>
</dbReference>
<sequence length="69" mass="7996">MPIVLDGVPEEGKRRGKKTFFTVDVMGVGRRPCVSLPRHFEQDTGVKDDRTALQQSIQLRRRILPYPRF</sequence>
<dbReference type="AlphaFoldDB" id="A0A834HN72"/>
<keyword evidence="3" id="KW-1185">Reference proteome</keyword>
<name>A0A834HN72_RHYFE</name>
<gene>
    <name evidence="2" type="ORF">GWI33_022959</name>
    <name evidence="1" type="ORF">GWI33_022961</name>
</gene>
<organism evidence="1 3">
    <name type="scientific">Rhynchophorus ferrugineus</name>
    <name type="common">Red palm weevil</name>
    <name type="synonym">Curculio ferrugineus</name>
    <dbReference type="NCBI Taxonomy" id="354439"/>
    <lineage>
        <taxon>Eukaryota</taxon>
        <taxon>Metazoa</taxon>
        <taxon>Ecdysozoa</taxon>
        <taxon>Arthropoda</taxon>
        <taxon>Hexapoda</taxon>
        <taxon>Insecta</taxon>
        <taxon>Pterygota</taxon>
        <taxon>Neoptera</taxon>
        <taxon>Endopterygota</taxon>
        <taxon>Coleoptera</taxon>
        <taxon>Polyphaga</taxon>
        <taxon>Cucujiformia</taxon>
        <taxon>Curculionidae</taxon>
        <taxon>Dryophthorinae</taxon>
        <taxon>Rhynchophorus</taxon>
    </lineage>
</organism>
<accession>A0A834HN72</accession>